<dbReference type="PANTHER" id="PTHR43289">
    <property type="entry name" value="MITOGEN-ACTIVATED PROTEIN KINASE KINASE KINASE 20-RELATED"/>
    <property type="match status" value="1"/>
</dbReference>
<accession>A0A2P8DI79</accession>
<feature type="domain" description="PASTA" evidence="12">
    <location>
        <begin position="428"/>
        <end position="495"/>
    </location>
</feature>
<keyword evidence="2" id="KW-0723">Serine/threonine-protein kinase</keyword>
<feature type="compositionally biased region" description="Gly residues" evidence="9">
    <location>
        <begin position="301"/>
        <end position="310"/>
    </location>
</feature>
<feature type="region of interest" description="Disordered" evidence="9">
    <location>
        <begin position="531"/>
        <end position="552"/>
    </location>
</feature>
<name>A0A2P8DI79_9ACTN</name>
<proteinExistence type="predicted"/>
<organism evidence="13 14">
    <name type="scientific">Murinocardiopsis flavida</name>
    <dbReference type="NCBI Taxonomy" id="645275"/>
    <lineage>
        <taxon>Bacteria</taxon>
        <taxon>Bacillati</taxon>
        <taxon>Actinomycetota</taxon>
        <taxon>Actinomycetes</taxon>
        <taxon>Streptosporangiales</taxon>
        <taxon>Nocardiopsidaceae</taxon>
        <taxon>Murinocardiopsis</taxon>
    </lineage>
</organism>
<evidence type="ECO:0000256" key="5">
    <source>
        <dbReference type="ARBA" id="ARBA00022777"/>
    </source>
</evidence>
<evidence type="ECO:0000259" key="12">
    <source>
        <dbReference type="PROSITE" id="PS51178"/>
    </source>
</evidence>
<evidence type="ECO:0000256" key="8">
    <source>
        <dbReference type="ARBA" id="ARBA00048679"/>
    </source>
</evidence>
<dbReference type="Pfam" id="PF03793">
    <property type="entry name" value="PASTA"/>
    <property type="match status" value="4"/>
</dbReference>
<evidence type="ECO:0000256" key="3">
    <source>
        <dbReference type="ARBA" id="ARBA00022679"/>
    </source>
</evidence>
<dbReference type="PANTHER" id="PTHR43289:SF34">
    <property type="entry name" value="SERINE_THREONINE-PROTEIN KINASE YBDM-RELATED"/>
    <property type="match status" value="1"/>
</dbReference>
<dbReference type="FunFam" id="3.30.200.20:FF:000035">
    <property type="entry name" value="Serine/threonine protein kinase Stk1"/>
    <property type="match status" value="1"/>
</dbReference>
<dbReference type="Proteomes" id="UP000240542">
    <property type="component" value="Unassembled WGS sequence"/>
</dbReference>
<evidence type="ECO:0000313" key="13">
    <source>
        <dbReference type="EMBL" id="PSK96891.1"/>
    </source>
</evidence>
<dbReference type="SMART" id="SM00740">
    <property type="entry name" value="PASTA"/>
    <property type="match status" value="4"/>
</dbReference>
<dbReference type="CDD" id="cd14014">
    <property type="entry name" value="STKc_PknB_like"/>
    <property type="match status" value="1"/>
</dbReference>
<feature type="domain" description="PASTA" evidence="12">
    <location>
        <begin position="560"/>
        <end position="619"/>
    </location>
</feature>
<feature type="compositionally biased region" description="Basic and acidic residues" evidence="9">
    <location>
        <begin position="451"/>
        <end position="464"/>
    </location>
</feature>
<evidence type="ECO:0000256" key="10">
    <source>
        <dbReference type="SAM" id="Phobius"/>
    </source>
</evidence>
<dbReference type="GO" id="GO:0005524">
    <property type="term" value="F:ATP binding"/>
    <property type="evidence" value="ECO:0007669"/>
    <property type="project" value="UniProtKB-KW"/>
</dbReference>
<feature type="compositionally biased region" description="Basic and acidic residues" evidence="9">
    <location>
        <begin position="539"/>
        <end position="549"/>
    </location>
</feature>
<protein>
    <recommendedName>
        <fullName evidence="1">non-specific serine/threonine protein kinase</fullName>
        <ecNumber evidence="1">2.7.11.1</ecNumber>
    </recommendedName>
</protein>
<dbReference type="GO" id="GO:0004674">
    <property type="term" value="F:protein serine/threonine kinase activity"/>
    <property type="evidence" value="ECO:0007669"/>
    <property type="project" value="UniProtKB-KW"/>
</dbReference>
<evidence type="ECO:0000256" key="6">
    <source>
        <dbReference type="ARBA" id="ARBA00022840"/>
    </source>
</evidence>
<feature type="domain" description="PASTA" evidence="12">
    <location>
        <begin position="359"/>
        <end position="427"/>
    </location>
</feature>
<dbReference type="InterPro" id="IPR011009">
    <property type="entry name" value="Kinase-like_dom_sf"/>
</dbReference>
<keyword evidence="6" id="KW-0067">ATP-binding</keyword>
<dbReference type="EC" id="2.7.11.1" evidence="1"/>
<dbReference type="InterPro" id="IPR000719">
    <property type="entry name" value="Prot_kinase_dom"/>
</dbReference>
<keyword evidence="14" id="KW-1185">Reference proteome</keyword>
<dbReference type="AlphaFoldDB" id="A0A2P8DI79"/>
<evidence type="ECO:0000256" key="1">
    <source>
        <dbReference type="ARBA" id="ARBA00012513"/>
    </source>
</evidence>
<dbReference type="InterPro" id="IPR005543">
    <property type="entry name" value="PASTA_dom"/>
</dbReference>
<keyword evidence="10" id="KW-1133">Transmembrane helix</keyword>
<dbReference type="PROSITE" id="PS51178">
    <property type="entry name" value="PASTA"/>
    <property type="match status" value="4"/>
</dbReference>
<dbReference type="Pfam" id="PF00069">
    <property type="entry name" value="Pkinase"/>
    <property type="match status" value="1"/>
</dbReference>
<feature type="region of interest" description="Disordered" evidence="9">
    <location>
        <begin position="451"/>
        <end position="487"/>
    </location>
</feature>
<evidence type="ECO:0000313" key="14">
    <source>
        <dbReference type="Proteomes" id="UP000240542"/>
    </source>
</evidence>
<reference evidence="13 14" key="1">
    <citation type="submission" date="2018-03" db="EMBL/GenBank/DDBJ databases">
        <title>Genomic Encyclopedia of Archaeal and Bacterial Type Strains, Phase II (KMG-II): from individual species to whole genera.</title>
        <authorList>
            <person name="Goeker M."/>
        </authorList>
    </citation>
    <scope>NUCLEOTIDE SEQUENCE [LARGE SCALE GENOMIC DNA]</scope>
    <source>
        <strain evidence="13 14">DSM 45312</strain>
    </source>
</reference>
<keyword evidence="4" id="KW-0547">Nucleotide-binding</keyword>
<comment type="catalytic activity">
    <reaction evidence="8">
        <text>L-seryl-[protein] + ATP = O-phospho-L-seryl-[protein] + ADP + H(+)</text>
        <dbReference type="Rhea" id="RHEA:17989"/>
        <dbReference type="Rhea" id="RHEA-COMP:9863"/>
        <dbReference type="Rhea" id="RHEA-COMP:11604"/>
        <dbReference type="ChEBI" id="CHEBI:15378"/>
        <dbReference type="ChEBI" id="CHEBI:29999"/>
        <dbReference type="ChEBI" id="CHEBI:30616"/>
        <dbReference type="ChEBI" id="CHEBI:83421"/>
        <dbReference type="ChEBI" id="CHEBI:456216"/>
        <dbReference type="EC" id="2.7.11.1"/>
    </reaction>
</comment>
<dbReference type="GO" id="GO:0045717">
    <property type="term" value="P:negative regulation of fatty acid biosynthetic process"/>
    <property type="evidence" value="ECO:0007669"/>
    <property type="project" value="UniProtKB-ARBA"/>
</dbReference>
<comment type="caution">
    <text evidence="13">The sequence shown here is derived from an EMBL/GenBank/DDBJ whole genome shotgun (WGS) entry which is preliminary data.</text>
</comment>
<keyword evidence="10" id="KW-0472">Membrane</keyword>
<dbReference type="SMART" id="SM00220">
    <property type="entry name" value="S_TKc"/>
    <property type="match status" value="1"/>
</dbReference>
<dbReference type="EMBL" id="PYGA01000010">
    <property type="protein sequence ID" value="PSK96891.1"/>
    <property type="molecule type" value="Genomic_DNA"/>
</dbReference>
<evidence type="ECO:0000259" key="11">
    <source>
        <dbReference type="PROSITE" id="PS50011"/>
    </source>
</evidence>
<dbReference type="PROSITE" id="PS50011">
    <property type="entry name" value="PROTEIN_KINASE_DOM"/>
    <property type="match status" value="1"/>
</dbReference>
<dbReference type="Gene3D" id="3.30.10.20">
    <property type="match status" value="4"/>
</dbReference>
<feature type="domain" description="Protein kinase" evidence="11">
    <location>
        <begin position="16"/>
        <end position="275"/>
    </location>
</feature>
<keyword evidence="10" id="KW-0812">Transmembrane</keyword>
<evidence type="ECO:0000256" key="4">
    <source>
        <dbReference type="ARBA" id="ARBA00022741"/>
    </source>
</evidence>
<gene>
    <name evidence="13" type="ORF">CLV63_110191</name>
</gene>
<dbReference type="NCBIfam" id="NF033483">
    <property type="entry name" value="PknB_PASTA_kin"/>
    <property type="match status" value="1"/>
</dbReference>
<dbReference type="PROSITE" id="PS00108">
    <property type="entry name" value="PROTEIN_KINASE_ST"/>
    <property type="match status" value="1"/>
</dbReference>
<evidence type="ECO:0000256" key="7">
    <source>
        <dbReference type="ARBA" id="ARBA00047899"/>
    </source>
</evidence>
<comment type="catalytic activity">
    <reaction evidence="7">
        <text>L-threonyl-[protein] + ATP = O-phospho-L-threonyl-[protein] + ADP + H(+)</text>
        <dbReference type="Rhea" id="RHEA:46608"/>
        <dbReference type="Rhea" id="RHEA-COMP:11060"/>
        <dbReference type="Rhea" id="RHEA-COMP:11605"/>
        <dbReference type="ChEBI" id="CHEBI:15378"/>
        <dbReference type="ChEBI" id="CHEBI:30013"/>
        <dbReference type="ChEBI" id="CHEBI:30616"/>
        <dbReference type="ChEBI" id="CHEBI:61977"/>
        <dbReference type="ChEBI" id="CHEBI:456216"/>
        <dbReference type="EC" id="2.7.11.1"/>
    </reaction>
</comment>
<dbReference type="Gene3D" id="3.30.200.20">
    <property type="entry name" value="Phosphorylase Kinase, domain 1"/>
    <property type="match status" value="1"/>
</dbReference>
<dbReference type="InterPro" id="IPR008271">
    <property type="entry name" value="Ser/Thr_kinase_AS"/>
</dbReference>
<dbReference type="FunFam" id="1.10.510.10:FF:000021">
    <property type="entry name" value="Serine/threonine protein kinase"/>
    <property type="match status" value="1"/>
</dbReference>
<feature type="transmembrane region" description="Helical" evidence="10">
    <location>
        <begin position="337"/>
        <end position="358"/>
    </location>
</feature>
<dbReference type="CDD" id="cd06577">
    <property type="entry name" value="PASTA_pknB"/>
    <property type="match status" value="4"/>
</dbReference>
<feature type="region of interest" description="Disordered" evidence="9">
    <location>
        <begin position="615"/>
        <end position="637"/>
    </location>
</feature>
<feature type="domain" description="PASTA" evidence="12">
    <location>
        <begin position="498"/>
        <end position="559"/>
    </location>
</feature>
<evidence type="ECO:0000256" key="2">
    <source>
        <dbReference type="ARBA" id="ARBA00022527"/>
    </source>
</evidence>
<sequence length="637" mass="66922">MTTADSLVGATLDGRYFVESRIAGGGMATVYVAHDQRLGRRVALKVMHASLAADPQFVRRFINEAHSVAKLSHPNVVQVFDQGTDQGHVYLAMEYIEGRTLRDLLDGRGRLAPRDALQLLAPVLAALGAAHRAGMVHRDVKPENVLLTPDGRVKVADFGLARATEGANQGMTSTGALMGTAGYLAPEQITDSTADARSDVYAAGILLYELLTGSQPYQGDSPIAVAYQHVNDDVPAPSAKVGGVPPEVDALVVAATRHDPAERPADAGGFLARLLEVLGPMPETGPNMPLTYATAAMGHDSPGGSGGSGGNQTLVVDIDPADLQPREGPPARRTRNYPMILVGAVVAAALLAFGWWMLMGRYAEVPELVGMSEDQALGALRDSGLKMKVSDDRRYSDDADDGEIAAADPGVGASILPNEIVTVTLSKGPQNVPMPDVVGESAGDARKTLEDAGITDIKEKKEESFDQPSGTVLSTDPPAEEEADREGTVTLSVAAGFEAPKVVGMKEGDARSALEDSKLKVDVVQESSDDVAKGQVMKQDPKAGGKVDSGDTVTITVSTGPEQVKIPDIRGMKVGAAKKKLEDLGFKVKVNRVIGDRVGEFNPKGEAKKGAEVEIWTSPFGGRDGGRGGNRGNDDDD</sequence>
<evidence type="ECO:0000256" key="9">
    <source>
        <dbReference type="SAM" id="MobiDB-lite"/>
    </source>
</evidence>
<feature type="region of interest" description="Disordered" evidence="9">
    <location>
        <begin position="295"/>
        <end position="315"/>
    </location>
</feature>
<dbReference type="Gene3D" id="1.10.510.10">
    <property type="entry name" value="Transferase(Phosphotransferase) domain 1"/>
    <property type="match status" value="1"/>
</dbReference>
<dbReference type="SUPFAM" id="SSF56112">
    <property type="entry name" value="Protein kinase-like (PK-like)"/>
    <property type="match status" value="1"/>
</dbReference>
<keyword evidence="3" id="KW-0808">Transferase</keyword>
<keyword evidence="5 13" id="KW-0418">Kinase</keyword>